<evidence type="ECO:0000313" key="5">
    <source>
        <dbReference type="Proteomes" id="UP001596456"/>
    </source>
</evidence>
<proteinExistence type="predicted"/>
<dbReference type="EMBL" id="JBHTCM010000010">
    <property type="protein sequence ID" value="MFC7333417.1"/>
    <property type="molecule type" value="Genomic_DNA"/>
</dbReference>
<keyword evidence="4" id="KW-0378">Hydrolase</keyword>
<dbReference type="InterPro" id="IPR042047">
    <property type="entry name" value="SleB_dom1"/>
</dbReference>
<accession>A0ABW2KU46</accession>
<dbReference type="RefSeq" id="WP_377358482.1">
    <property type="nucleotide sequence ID" value="NZ_JBHTCM010000010.1"/>
</dbReference>
<keyword evidence="2" id="KW-0732">Signal</keyword>
<evidence type="ECO:0000256" key="2">
    <source>
        <dbReference type="SAM" id="SignalP"/>
    </source>
</evidence>
<protein>
    <submittedName>
        <fullName evidence="4">Cell wall hydrolase</fullName>
    </submittedName>
</protein>
<comment type="caution">
    <text evidence="4">The sequence shown here is derived from an EMBL/GenBank/DDBJ whole genome shotgun (WGS) entry which is preliminary data.</text>
</comment>
<dbReference type="GO" id="GO:0016787">
    <property type="term" value="F:hydrolase activity"/>
    <property type="evidence" value="ECO:0007669"/>
    <property type="project" value="UniProtKB-KW"/>
</dbReference>
<feature type="chain" id="PRO_5045771816" evidence="2">
    <location>
        <begin position="24"/>
        <end position="192"/>
    </location>
</feature>
<feature type="signal peptide" evidence="2">
    <location>
        <begin position="1"/>
        <end position="23"/>
    </location>
</feature>
<gene>
    <name evidence="4" type="ORF">ACFQPS_09605</name>
</gene>
<feature type="domain" description="Cell wall hydrolase SleB" evidence="3">
    <location>
        <begin position="79"/>
        <end position="187"/>
    </location>
</feature>
<organism evidence="4 5">
    <name type="scientific">Rhodocista pekingensis</name>
    <dbReference type="NCBI Taxonomy" id="201185"/>
    <lineage>
        <taxon>Bacteria</taxon>
        <taxon>Pseudomonadati</taxon>
        <taxon>Pseudomonadota</taxon>
        <taxon>Alphaproteobacteria</taxon>
        <taxon>Rhodospirillales</taxon>
        <taxon>Azospirillaceae</taxon>
        <taxon>Rhodocista</taxon>
    </lineage>
</organism>
<evidence type="ECO:0000256" key="1">
    <source>
        <dbReference type="SAM" id="MobiDB-lite"/>
    </source>
</evidence>
<sequence>MSTRSAVLALLPVLLLASPAAVARDRADTPTAPAGAEAGYDTGMTRAMDAAAAQASAETSLPPEQRECLAKAVYFEARGEPEEAQAAVAAVVLNRVEDPQFPDTPCDVVRQGGETPPCQFSWWCDGRPDVPRDRDSWKRALRIADLVGSGTVEDPTGGALYFHHTRVSPSWSAAFEQVAEIGGHVYYRDENG</sequence>
<dbReference type="Pfam" id="PF07486">
    <property type="entry name" value="Hydrolase_2"/>
    <property type="match status" value="1"/>
</dbReference>
<name>A0ABW2KU46_9PROT</name>
<dbReference type="Gene3D" id="1.10.10.2520">
    <property type="entry name" value="Cell wall hydrolase SleB, domain 1"/>
    <property type="match status" value="1"/>
</dbReference>
<keyword evidence="5" id="KW-1185">Reference proteome</keyword>
<dbReference type="Proteomes" id="UP001596456">
    <property type="component" value="Unassembled WGS sequence"/>
</dbReference>
<dbReference type="Gene3D" id="6.20.240.60">
    <property type="match status" value="1"/>
</dbReference>
<reference evidence="5" key="1">
    <citation type="journal article" date="2019" name="Int. J. Syst. Evol. Microbiol.">
        <title>The Global Catalogue of Microorganisms (GCM) 10K type strain sequencing project: providing services to taxonomists for standard genome sequencing and annotation.</title>
        <authorList>
            <consortium name="The Broad Institute Genomics Platform"/>
            <consortium name="The Broad Institute Genome Sequencing Center for Infectious Disease"/>
            <person name="Wu L."/>
            <person name="Ma J."/>
        </authorList>
    </citation>
    <scope>NUCLEOTIDE SEQUENCE [LARGE SCALE GENOMIC DNA]</scope>
    <source>
        <strain evidence="5">CGMCC 1.16275</strain>
    </source>
</reference>
<dbReference type="InterPro" id="IPR011105">
    <property type="entry name" value="Cell_wall_hydrolase_SleB"/>
</dbReference>
<evidence type="ECO:0000259" key="3">
    <source>
        <dbReference type="Pfam" id="PF07486"/>
    </source>
</evidence>
<feature type="region of interest" description="Disordered" evidence="1">
    <location>
        <begin position="22"/>
        <end position="41"/>
    </location>
</feature>
<evidence type="ECO:0000313" key="4">
    <source>
        <dbReference type="EMBL" id="MFC7333417.1"/>
    </source>
</evidence>